<keyword evidence="2" id="KW-0238">DNA-binding</keyword>
<gene>
    <name evidence="5" type="ORF">DDF67_05240</name>
</gene>
<protein>
    <recommendedName>
        <fullName evidence="4">HTH gntR-type domain-containing protein</fullName>
    </recommendedName>
</protein>
<dbReference type="GO" id="GO:0003700">
    <property type="term" value="F:DNA-binding transcription factor activity"/>
    <property type="evidence" value="ECO:0007669"/>
    <property type="project" value="InterPro"/>
</dbReference>
<keyword evidence="6" id="KW-1185">Reference proteome</keyword>
<accession>A0A2T9K9W3</accession>
<evidence type="ECO:0000259" key="4">
    <source>
        <dbReference type="Pfam" id="PF00392"/>
    </source>
</evidence>
<dbReference type="GO" id="GO:0003677">
    <property type="term" value="F:DNA binding"/>
    <property type="evidence" value="ECO:0007669"/>
    <property type="project" value="UniProtKB-KW"/>
</dbReference>
<dbReference type="InterPro" id="IPR036388">
    <property type="entry name" value="WH-like_DNA-bd_sf"/>
</dbReference>
<name>A0A2T9K9W3_9CAUL</name>
<feature type="domain" description="HTH gntR-type" evidence="4">
    <location>
        <begin position="56"/>
        <end position="109"/>
    </location>
</feature>
<dbReference type="EMBL" id="QDKQ01000024">
    <property type="protein sequence ID" value="PVM92770.1"/>
    <property type="molecule type" value="Genomic_DNA"/>
</dbReference>
<dbReference type="InterPro" id="IPR036390">
    <property type="entry name" value="WH_DNA-bd_sf"/>
</dbReference>
<dbReference type="AlphaFoldDB" id="A0A2T9K9W3"/>
<dbReference type="Gene3D" id="1.10.10.10">
    <property type="entry name" value="Winged helix-like DNA-binding domain superfamily/Winged helix DNA-binding domain"/>
    <property type="match status" value="1"/>
</dbReference>
<comment type="caution">
    <text evidence="5">The sequence shown here is derived from an EMBL/GenBank/DDBJ whole genome shotgun (WGS) entry which is preliminary data.</text>
</comment>
<keyword evidence="3" id="KW-0804">Transcription</keyword>
<proteinExistence type="predicted"/>
<evidence type="ECO:0000313" key="5">
    <source>
        <dbReference type="EMBL" id="PVM92770.1"/>
    </source>
</evidence>
<dbReference type="InterPro" id="IPR000524">
    <property type="entry name" value="Tscrpt_reg_HTH_GntR"/>
</dbReference>
<dbReference type="Proteomes" id="UP000245073">
    <property type="component" value="Unassembled WGS sequence"/>
</dbReference>
<evidence type="ECO:0000256" key="1">
    <source>
        <dbReference type="ARBA" id="ARBA00023015"/>
    </source>
</evidence>
<evidence type="ECO:0000256" key="3">
    <source>
        <dbReference type="ARBA" id="ARBA00023163"/>
    </source>
</evidence>
<keyword evidence="1" id="KW-0805">Transcription regulation</keyword>
<dbReference type="Pfam" id="PF00392">
    <property type="entry name" value="GntR"/>
    <property type="match status" value="1"/>
</dbReference>
<organism evidence="5 6">
    <name type="scientific">Caulobacter endophyticus</name>
    <dbReference type="NCBI Taxonomy" id="2172652"/>
    <lineage>
        <taxon>Bacteria</taxon>
        <taxon>Pseudomonadati</taxon>
        <taxon>Pseudomonadota</taxon>
        <taxon>Alphaproteobacteria</taxon>
        <taxon>Caulobacterales</taxon>
        <taxon>Caulobacteraceae</taxon>
        <taxon>Caulobacter</taxon>
    </lineage>
</organism>
<sequence>MSASALRSLRLNPRGSDFRARSARSDGERLDLAISGRHACSFCKERGVGRDRDPFERTIEALRQRLVHAGPLQGAPLPINLLAADLGVSQTPVREALAWLSGESLIGRTRSGYVGATYHAQDLAHGYELALLLVLAAYRRRPALAVPGDRRQADEVLAYVIDEGGNLAFSRAFSRVLRELAPLGPDEAAICGEGALDAARLTEALSQGGPAFVRAVRRHYLRRIERSADILAHGLLRHPRI</sequence>
<evidence type="ECO:0000313" key="6">
    <source>
        <dbReference type="Proteomes" id="UP000245073"/>
    </source>
</evidence>
<dbReference type="SUPFAM" id="SSF46785">
    <property type="entry name" value="Winged helix' DNA-binding domain"/>
    <property type="match status" value="1"/>
</dbReference>
<evidence type="ECO:0000256" key="2">
    <source>
        <dbReference type="ARBA" id="ARBA00023125"/>
    </source>
</evidence>
<reference evidence="5 6" key="1">
    <citation type="submission" date="2018-04" db="EMBL/GenBank/DDBJ databases">
        <title>The genome sequence of Caulobacter sp. 744.</title>
        <authorList>
            <person name="Gao J."/>
            <person name="Sun J."/>
        </authorList>
    </citation>
    <scope>NUCLEOTIDE SEQUENCE [LARGE SCALE GENOMIC DNA]</scope>
    <source>
        <strain evidence="5 6">774</strain>
    </source>
</reference>